<dbReference type="EMBL" id="SRXT01000001">
    <property type="protein sequence ID" value="TGX55827.1"/>
    <property type="molecule type" value="Genomic_DNA"/>
</dbReference>
<dbReference type="GO" id="GO:0006465">
    <property type="term" value="P:signal peptide processing"/>
    <property type="evidence" value="ECO:0007669"/>
    <property type="project" value="InterPro"/>
</dbReference>
<organism evidence="2 3">
    <name type="scientific">Sphingomonas gei</name>
    <dbReference type="NCBI Taxonomy" id="1395960"/>
    <lineage>
        <taxon>Bacteria</taxon>
        <taxon>Pseudomonadati</taxon>
        <taxon>Pseudomonadota</taxon>
        <taxon>Alphaproteobacteria</taxon>
        <taxon>Sphingomonadales</taxon>
        <taxon>Sphingomonadaceae</taxon>
        <taxon>Sphingomonas</taxon>
    </lineage>
</organism>
<dbReference type="GO" id="GO:0004252">
    <property type="term" value="F:serine-type endopeptidase activity"/>
    <property type="evidence" value="ECO:0007669"/>
    <property type="project" value="InterPro"/>
</dbReference>
<dbReference type="Gene3D" id="2.10.109.10">
    <property type="entry name" value="Umud Fragment, subunit A"/>
    <property type="match status" value="1"/>
</dbReference>
<dbReference type="AlphaFoldDB" id="A0A4S1XIJ8"/>
<dbReference type="Proteomes" id="UP000306147">
    <property type="component" value="Unassembled WGS sequence"/>
</dbReference>
<sequence>MVERRDLPLFAWGEALRAARRRRRKLTRRAAAIALGCSCVLATAIVPPRPQLVWNASASAPVGLYRVTPGVQLDRGDMVIARVPLSVRALAARRHYIPANVPLVKRVAGVPGDRVCAIGPTVTVNGRALAARRANDRLGRPLPWWIGCRTLRDGALFLLMAGTPDSFDGRYFGPTDAADVVGKATALWVR</sequence>
<dbReference type="OrthoDB" id="5360818at2"/>
<accession>A0A4S1XIJ8</accession>
<evidence type="ECO:0000259" key="1">
    <source>
        <dbReference type="Pfam" id="PF10502"/>
    </source>
</evidence>
<keyword evidence="3" id="KW-1185">Reference proteome</keyword>
<proteinExistence type="predicted"/>
<dbReference type="Pfam" id="PF10502">
    <property type="entry name" value="Peptidase_S26"/>
    <property type="match status" value="1"/>
</dbReference>
<evidence type="ECO:0000313" key="2">
    <source>
        <dbReference type="EMBL" id="TGX55827.1"/>
    </source>
</evidence>
<dbReference type="SUPFAM" id="SSF51306">
    <property type="entry name" value="LexA/Signal peptidase"/>
    <property type="match status" value="1"/>
</dbReference>
<dbReference type="InterPro" id="IPR019533">
    <property type="entry name" value="Peptidase_S26"/>
</dbReference>
<dbReference type="RefSeq" id="WP_135962028.1">
    <property type="nucleotide sequence ID" value="NZ_SRXT01000001.1"/>
</dbReference>
<name>A0A4S1XIJ8_9SPHN</name>
<comment type="caution">
    <text evidence="2">The sequence shown here is derived from an EMBL/GenBank/DDBJ whole genome shotgun (WGS) entry which is preliminary data.</text>
</comment>
<protein>
    <submittedName>
        <fullName evidence="2">S26 family signal peptidase</fullName>
    </submittedName>
</protein>
<dbReference type="InterPro" id="IPR036286">
    <property type="entry name" value="LexA/Signal_pep-like_sf"/>
</dbReference>
<evidence type="ECO:0000313" key="3">
    <source>
        <dbReference type="Proteomes" id="UP000306147"/>
    </source>
</evidence>
<reference evidence="2 3" key="1">
    <citation type="submission" date="2019-04" db="EMBL/GenBank/DDBJ databases">
        <title>Sphingomonas psychrotolerans sp. nov., isolated from soil in the Tianshan Mountains, Xinjiang, China.</title>
        <authorList>
            <person name="Luo Y."/>
            <person name="Sheng H."/>
        </authorList>
    </citation>
    <scope>NUCLEOTIDE SEQUENCE [LARGE SCALE GENOMIC DNA]</scope>
    <source>
        <strain evidence="2 3">ZFGT-11</strain>
    </source>
</reference>
<gene>
    <name evidence="2" type="ORF">E5A73_01475</name>
</gene>
<feature type="domain" description="Peptidase S26" evidence="1">
    <location>
        <begin position="30"/>
        <end position="188"/>
    </location>
</feature>